<reference evidence="2" key="1">
    <citation type="journal article" date="2023" name="PLoS Negl. Trop. Dis.">
        <title>A genome sequence for Biomphalaria pfeifferi, the major vector snail for the human-infecting parasite Schistosoma mansoni.</title>
        <authorList>
            <person name="Bu L."/>
            <person name="Lu L."/>
            <person name="Laidemitt M.R."/>
            <person name="Zhang S.M."/>
            <person name="Mutuku M."/>
            <person name="Mkoji G."/>
            <person name="Steinauer M."/>
            <person name="Loker E.S."/>
        </authorList>
    </citation>
    <scope>NUCLEOTIDE SEQUENCE</scope>
    <source>
        <strain evidence="2">KasaAsao</strain>
    </source>
</reference>
<feature type="region of interest" description="Disordered" evidence="1">
    <location>
        <begin position="1"/>
        <end position="26"/>
    </location>
</feature>
<keyword evidence="3" id="KW-1185">Reference proteome</keyword>
<feature type="compositionally biased region" description="Basic residues" evidence="1">
    <location>
        <begin position="1"/>
        <end position="12"/>
    </location>
</feature>
<sequence>MIVSRKQTHRTVRGPALAKSKKQRAVSSFNPGRQVRTVLAATPPSPSMVLRGESGKPLLTTVSMRLDQCLVQSVGQFCMLCGPKFTLRSGQFGAGHLGW</sequence>
<organism evidence="2 3">
    <name type="scientific">Biomphalaria pfeifferi</name>
    <name type="common">Bloodfluke planorb</name>
    <name type="synonym">Freshwater snail</name>
    <dbReference type="NCBI Taxonomy" id="112525"/>
    <lineage>
        <taxon>Eukaryota</taxon>
        <taxon>Metazoa</taxon>
        <taxon>Spiralia</taxon>
        <taxon>Lophotrochozoa</taxon>
        <taxon>Mollusca</taxon>
        <taxon>Gastropoda</taxon>
        <taxon>Heterobranchia</taxon>
        <taxon>Euthyneura</taxon>
        <taxon>Panpulmonata</taxon>
        <taxon>Hygrophila</taxon>
        <taxon>Lymnaeoidea</taxon>
        <taxon>Planorbidae</taxon>
        <taxon>Biomphalaria</taxon>
    </lineage>
</organism>
<comment type="caution">
    <text evidence="2">The sequence shown here is derived from an EMBL/GenBank/DDBJ whole genome shotgun (WGS) entry which is preliminary data.</text>
</comment>
<evidence type="ECO:0000313" key="2">
    <source>
        <dbReference type="EMBL" id="KAK0051552.1"/>
    </source>
</evidence>
<reference evidence="2" key="2">
    <citation type="submission" date="2023-04" db="EMBL/GenBank/DDBJ databases">
        <authorList>
            <person name="Bu L."/>
            <person name="Lu L."/>
            <person name="Laidemitt M.R."/>
            <person name="Zhang S.M."/>
            <person name="Mutuku M."/>
            <person name="Mkoji G."/>
            <person name="Steinauer M."/>
            <person name="Loker E.S."/>
        </authorList>
    </citation>
    <scope>NUCLEOTIDE SEQUENCE</scope>
    <source>
        <strain evidence="2">KasaAsao</strain>
        <tissue evidence="2">Whole Snail</tissue>
    </source>
</reference>
<dbReference type="Proteomes" id="UP001233172">
    <property type="component" value="Unassembled WGS sequence"/>
</dbReference>
<evidence type="ECO:0000313" key="3">
    <source>
        <dbReference type="Proteomes" id="UP001233172"/>
    </source>
</evidence>
<dbReference type="AlphaFoldDB" id="A0AAD8BBE8"/>
<accession>A0AAD8BBE8</accession>
<dbReference type="EMBL" id="JASAOG010000102">
    <property type="protein sequence ID" value="KAK0051552.1"/>
    <property type="molecule type" value="Genomic_DNA"/>
</dbReference>
<name>A0AAD8BBE8_BIOPF</name>
<gene>
    <name evidence="2" type="ORF">Bpfe_018941</name>
</gene>
<proteinExistence type="predicted"/>
<protein>
    <submittedName>
        <fullName evidence="2">Uncharacterized protein</fullName>
    </submittedName>
</protein>
<evidence type="ECO:0000256" key="1">
    <source>
        <dbReference type="SAM" id="MobiDB-lite"/>
    </source>
</evidence>